<organism evidence="2 3">
    <name type="scientific">Iphiclides podalirius</name>
    <name type="common">scarce swallowtail</name>
    <dbReference type="NCBI Taxonomy" id="110791"/>
    <lineage>
        <taxon>Eukaryota</taxon>
        <taxon>Metazoa</taxon>
        <taxon>Ecdysozoa</taxon>
        <taxon>Arthropoda</taxon>
        <taxon>Hexapoda</taxon>
        <taxon>Insecta</taxon>
        <taxon>Pterygota</taxon>
        <taxon>Neoptera</taxon>
        <taxon>Endopterygota</taxon>
        <taxon>Lepidoptera</taxon>
        <taxon>Glossata</taxon>
        <taxon>Ditrysia</taxon>
        <taxon>Papilionoidea</taxon>
        <taxon>Papilionidae</taxon>
        <taxon>Papilioninae</taxon>
        <taxon>Iphiclides</taxon>
    </lineage>
</organism>
<evidence type="ECO:0000313" key="2">
    <source>
        <dbReference type="EMBL" id="CAH2070789.1"/>
    </source>
</evidence>
<gene>
    <name evidence="2" type="ORF">IPOD504_LOCUS14844</name>
</gene>
<name>A0ABN8IYG3_9NEOP</name>
<dbReference type="EMBL" id="OW152818">
    <property type="protein sequence ID" value="CAH2070789.1"/>
    <property type="molecule type" value="Genomic_DNA"/>
</dbReference>
<keyword evidence="3" id="KW-1185">Reference proteome</keyword>
<accession>A0ABN8IYG3</accession>
<protein>
    <submittedName>
        <fullName evidence="2">Uncharacterized protein</fullName>
    </submittedName>
</protein>
<evidence type="ECO:0000313" key="3">
    <source>
        <dbReference type="Proteomes" id="UP000837857"/>
    </source>
</evidence>
<proteinExistence type="predicted"/>
<feature type="region of interest" description="Disordered" evidence="1">
    <location>
        <begin position="118"/>
        <end position="139"/>
    </location>
</feature>
<dbReference type="Proteomes" id="UP000837857">
    <property type="component" value="Chromosome 6"/>
</dbReference>
<evidence type="ECO:0000256" key="1">
    <source>
        <dbReference type="SAM" id="MobiDB-lite"/>
    </source>
</evidence>
<feature type="non-terminal residue" evidence="2">
    <location>
        <position position="1"/>
    </location>
</feature>
<sequence length="139" mass="15279">MILDLFFLYPFLNKHKERPSCDATWEGPRTPHPQHASLVTAFYEAPSKFLACCTPAARLLGRNSLGRLYRIIRYRMMFSLSALRALSFSYAPCKLKSGNNEILMGPVAARTRAIIQRGGQKAPGGGEIKAGGAPDAPLK</sequence>
<reference evidence="2" key="1">
    <citation type="submission" date="2022-03" db="EMBL/GenBank/DDBJ databases">
        <authorList>
            <person name="Martin H S."/>
        </authorList>
    </citation>
    <scope>NUCLEOTIDE SEQUENCE</scope>
</reference>